<name>A0A0F9AJ11_9ZZZZ</name>
<organism evidence="1">
    <name type="scientific">marine sediment metagenome</name>
    <dbReference type="NCBI Taxonomy" id="412755"/>
    <lineage>
        <taxon>unclassified sequences</taxon>
        <taxon>metagenomes</taxon>
        <taxon>ecological metagenomes</taxon>
    </lineage>
</organism>
<protein>
    <submittedName>
        <fullName evidence="1">Uncharacterized protein</fullName>
    </submittedName>
</protein>
<gene>
    <name evidence="1" type="ORF">LCGC14_2564290</name>
</gene>
<comment type="caution">
    <text evidence="1">The sequence shown here is derived from an EMBL/GenBank/DDBJ whole genome shotgun (WGS) entry which is preliminary data.</text>
</comment>
<accession>A0A0F9AJ11</accession>
<evidence type="ECO:0000313" key="1">
    <source>
        <dbReference type="EMBL" id="KKL09594.1"/>
    </source>
</evidence>
<sequence>MRLLIALMFVLSGCASNGTQVRVSGTGGEPREKFAYVAVDNRSWRDVRVYINGARLGFVGALTEVWFRTRRTSRSVNFAIKPMGEAETLFGPVSLSPGDVLKIQVALNINMTQFWVER</sequence>
<dbReference type="EMBL" id="LAZR01042411">
    <property type="protein sequence ID" value="KKL09594.1"/>
    <property type="molecule type" value="Genomic_DNA"/>
</dbReference>
<dbReference type="AlphaFoldDB" id="A0A0F9AJ11"/>
<reference evidence="1" key="1">
    <citation type="journal article" date="2015" name="Nature">
        <title>Complex archaea that bridge the gap between prokaryotes and eukaryotes.</title>
        <authorList>
            <person name="Spang A."/>
            <person name="Saw J.H."/>
            <person name="Jorgensen S.L."/>
            <person name="Zaremba-Niedzwiedzka K."/>
            <person name="Martijn J."/>
            <person name="Lind A.E."/>
            <person name="van Eijk R."/>
            <person name="Schleper C."/>
            <person name="Guy L."/>
            <person name="Ettema T.J."/>
        </authorList>
    </citation>
    <scope>NUCLEOTIDE SEQUENCE</scope>
</reference>
<proteinExistence type="predicted"/>